<keyword evidence="2 7" id="KW-0560">Oxidoreductase</keyword>
<feature type="domain" description="Dihydroprymidine dehydrogenase" evidence="6">
    <location>
        <begin position="23"/>
        <end position="139"/>
    </location>
</feature>
<evidence type="ECO:0000313" key="8">
    <source>
        <dbReference type="Proteomes" id="UP000490800"/>
    </source>
</evidence>
<reference evidence="7 8" key="1">
    <citation type="journal article" date="2019" name="Microorganisms">
        <title>Paenibacillus lutrae sp. nov., A Chitinolytic Species Isolated from A River Otter in Castril Natural Park, Granada, Spain.</title>
        <authorList>
            <person name="Rodriguez M."/>
            <person name="Reina J.C."/>
            <person name="Bejar V."/>
            <person name="Llamas I."/>
        </authorList>
    </citation>
    <scope>NUCLEOTIDE SEQUENCE [LARGE SCALE GENOMIC DNA]</scope>
    <source>
        <strain evidence="7 8">N10</strain>
    </source>
</reference>
<evidence type="ECO:0000259" key="6">
    <source>
        <dbReference type="Pfam" id="PF14691"/>
    </source>
</evidence>
<organism evidence="7 8">
    <name type="scientific">Paenibacillus lutrae</name>
    <dbReference type="NCBI Taxonomy" id="2078573"/>
    <lineage>
        <taxon>Bacteria</taxon>
        <taxon>Bacillati</taxon>
        <taxon>Bacillota</taxon>
        <taxon>Bacilli</taxon>
        <taxon>Bacillales</taxon>
        <taxon>Paenibacillaceae</taxon>
        <taxon>Paenibacillus</taxon>
    </lineage>
</organism>
<dbReference type="InterPro" id="IPR023753">
    <property type="entry name" value="FAD/NAD-binding_dom"/>
</dbReference>
<dbReference type="InterPro" id="IPR006005">
    <property type="entry name" value="Glut_synth_ssu1"/>
</dbReference>
<dbReference type="SUPFAM" id="SSF51971">
    <property type="entry name" value="Nucleotide-binding domain"/>
    <property type="match status" value="2"/>
</dbReference>
<dbReference type="GO" id="GO:0051536">
    <property type="term" value="F:iron-sulfur cluster binding"/>
    <property type="evidence" value="ECO:0007669"/>
    <property type="project" value="InterPro"/>
</dbReference>
<comment type="pathway">
    <text evidence="4">Amino-acid biosynthesis.</text>
</comment>
<keyword evidence="3" id="KW-0314">Glutamate biosynthesis</keyword>
<dbReference type="SUPFAM" id="SSF46548">
    <property type="entry name" value="alpha-helical ferredoxin"/>
    <property type="match status" value="1"/>
</dbReference>
<dbReference type="OrthoDB" id="9803192at2"/>
<dbReference type="GO" id="GO:0016639">
    <property type="term" value="F:oxidoreductase activity, acting on the CH-NH2 group of donors, NAD or NADP as acceptor"/>
    <property type="evidence" value="ECO:0007669"/>
    <property type="project" value="InterPro"/>
</dbReference>
<dbReference type="RefSeq" id="WP_157337807.1">
    <property type="nucleotide sequence ID" value="NZ_RHLK01000012.1"/>
</dbReference>
<dbReference type="InterPro" id="IPR036188">
    <property type="entry name" value="FAD/NAD-bd_sf"/>
</dbReference>
<feature type="domain" description="FAD/NAD(P)-binding" evidence="5">
    <location>
        <begin position="402"/>
        <end position="476"/>
    </location>
</feature>
<evidence type="ECO:0000256" key="2">
    <source>
        <dbReference type="ARBA" id="ARBA00023002"/>
    </source>
</evidence>
<comment type="caution">
    <text evidence="7">The sequence shown here is derived from an EMBL/GenBank/DDBJ whole genome shotgun (WGS) entry which is preliminary data.</text>
</comment>
<protein>
    <submittedName>
        <fullName evidence="7">Glutamate synthase small subunit</fullName>
        <ecNumber evidence="7">1.4.1.-</ecNumber>
    </submittedName>
</protein>
<dbReference type="Gene3D" id="3.50.50.60">
    <property type="entry name" value="FAD/NAD(P)-binding domain"/>
    <property type="match status" value="2"/>
</dbReference>
<dbReference type="EC" id="1.4.1.-" evidence="7"/>
<dbReference type="PANTHER" id="PTHR43100">
    <property type="entry name" value="GLUTAMATE SYNTHASE [NADPH] SMALL CHAIN"/>
    <property type="match status" value="1"/>
</dbReference>
<keyword evidence="1" id="KW-0028">Amino-acid biosynthesis</keyword>
<sequence length="494" mass="54804">MGKPTGFIEYQRELPTERAPLQRIQDWKEFINKNSEEKLQVQGARCMDCGIPYCHTGKVISGSTTGCPVNNLIPEWNDLVYRGQWREALDRLHKTNNFPEFTGRVCPAPCEGSCTVGLIDNPVTIKDIEKAIVDRGFAEGWIVPEPPKSRTGKKVAIIGSGPTGLAAAAQLNKAGHTVTVYERDDRIGGLLTYGIPNMKLEKHLVQRRVDLLAAEGVNFVTNAEIGVSVPVEQLQEEFDAVILAIGATRPRELDIEGRNLKGVYPAMEFLHKNTKSLLDSNFADGEFINAEGKDVIVIGGGDTGTDCVATSVRHKCKSVVQFQYREKPPLKREVSNPWPEWPKVYKLEYGHEEAKAVHGKDPREYLTLSKNFVGDENGNLTGLRTVQIQWKNDDQGRVVPEEVEGSEKIYPAQLVFLAMGFAGPEQNLLDKLGIEKDVRSNAKAQYGKYKTNVDSIFAAGDVRRGQSLVVWAINEGREAAREVDRFLMGSSNLP</sequence>
<dbReference type="Gene3D" id="1.10.1060.10">
    <property type="entry name" value="Alpha-helical ferredoxin"/>
    <property type="match status" value="1"/>
</dbReference>
<dbReference type="InterPro" id="IPR028261">
    <property type="entry name" value="DPD_II"/>
</dbReference>
<evidence type="ECO:0000256" key="3">
    <source>
        <dbReference type="ARBA" id="ARBA00023164"/>
    </source>
</evidence>
<dbReference type="NCBIfam" id="TIGR01317">
    <property type="entry name" value="GOGAT_sm_gam"/>
    <property type="match status" value="1"/>
</dbReference>
<proteinExistence type="predicted"/>
<dbReference type="Pfam" id="PF07992">
    <property type="entry name" value="Pyr_redox_2"/>
    <property type="match status" value="2"/>
</dbReference>
<dbReference type="PRINTS" id="PR00419">
    <property type="entry name" value="ADXRDTASE"/>
</dbReference>
<dbReference type="Pfam" id="PF14691">
    <property type="entry name" value="Fer4_20"/>
    <property type="match status" value="1"/>
</dbReference>
<accession>A0A7X3FKS1</accession>
<dbReference type="AlphaFoldDB" id="A0A7X3FKS1"/>
<dbReference type="GO" id="GO:0006537">
    <property type="term" value="P:glutamate biosynthetic process"/>
    <property type="evidence" value="ECO:0007669"/>
    <property type="project" value="UniProtKB-KW"/>
</dbReference>
<feature type="domain" description="FAD/NAD(P)-binding" evidence="5">
    <location>
        <begin position="153"/>
        <end position="323"/>
    </location>
</feature>
<dbReference type="FunFam" id="3.40.50.720:FF:000113">
    <property type="entry name" value="Glutamate synthase [NADH], amyloplastic"/>
    <property type="match status" value="1"/>
</dbReference>
<dbReference type="InterPro" id="IPR009051">
    <property type="entry name" value="Helical_ferredxn"/>
</dbReference>
<evidence type="ECO:0000256" key="4">
    <source>
        <dbReference type="ARBA" id="ARBA00029440"/>
    </source>
</evidence>
<evidence type="ECO:0000259" key="5">
    <source>
        <dbReference type="Pfam" id="PF07992"/>
    </source>
</evidence>
<name>A0A7X3FKS1_9BACL</name>
<dbReference type="EMBL" id="RHLK01000012">
    <property type="protein sequence ID" value="MVP01422.1"/>
    <property type="molecule type" value="Genomic_DNA"/>
</dbReference>
<dbReference type="InterPro" id="IPR051394">
    <property type="entry name" value="Glutamate_Synthase"/>
</dbReference>
<gene>
    <name evidence="7" type="primary">gltD</name>
    <name evidence="7" type="ORF">EDM21_18150</name>
</gene>
<evidence type="ECO:0000313" key="7">
    <source>
        <dbReference type="EMBL" id="MVP01422.1"/>
    </source>
</evidence>
<dbReference type="Proteomes" id="UP000490800">
    <property type="component" value="Unassembled WGS sequence"/>
</dbReference>
<dbReference type="FunFam" id="3.50.50.60:FF:000022">
    <property type="entry name" value="Glutamate synthase [NADH], amyloplastic"/>
    <property type="match status" value="1"/>
</dbReference>
<evidence type="ECO:0000256" key="1">
    <source>
        <dbReference type="ARBA" id="ARBA00022605"/>
    </source>
</evidence>
<keyword evidence="8" id="KW-1185">Reference proteome</keyword>
<dbReference type="PANTHER" id="PTHR43100:SF1">
    <property type="entry name" value="GLUTAMATE SYNTHASE [NADPH] SMALL CHAIN"/>
    <property type="match status" value="1"/>
</dbReference>